<dbReference type="RefSeq" id="WP_093085811.1">
    <property type="nucleotide sequence ID" value="NZ_FNBE01000011.1"/>
</dbReference>
<evidence type="ECO:0000313" key="2">
    <source>
        <dbReference type="EMBL" id="SDG34563.1"/>
    </source>
</evidence>
<dbReference type="EMBL" id="FNBE01000011">
    <property type="protein sequence ID" value="SDG34563.1"/>
    <property type="molecule type" value="Genomic_DNA"/>
</dbReference>
<keyword evidence="2" id="KW-0223">Dioxygenase</keyword>
<dbReference type="GO" id="GO:0051213">
    <property type="term" value="F:dioxygenase activity"/>
    <property type="evidence" value="ECO:0007669"/>
    <property type="project" value="UniProtKB-KW"/>
</dbReference>
<sequence length="183" mass="20187">MASARALPGAIRQIAYVVRDMDAAIEEWLGHGVGPWFVLRSFRQHGATFRGRSAEPLLCLAMANSGPLQIELLAQLDDTPSSYREFLDSGREGFHHVSYWTDDFDSSLARAAEQPWQVVQQGISRSVYLDTGGATSTLVEIAELTERYRRLTDTVRDAASEWDGVSDPVRELSPPPHGVETAG</sequence>
<dbReference type="AlphaFoldDB" id="A0A1G7TGX8"/>
<keyword evidence="3" id="KW-1185">Reference proteome</keyword>
<protein>
    <submittedName>
        <fullName evidence="2">Glyoxalase/Bleomycin resistance protein/Dioxygenase superfamily protein</fullName>
    </submittedName>
</protein>
<organism evidence="2 3">
    <name type="scientific">Pseudonocardia oroxyli</name>
    <dbReference type="NCBI Taxonomy" id="366584"/>
    <lineage>
        <taxon>Bacteria</taxon>
        <taxon>Bacillati</taxon>
        <taxon>Actinomycetota</taxon>
        <taxon>Actinomycetes</taxon>
        <taxon>Pseudonocardiales</taxon>
        <taxon>Pseudonocardiaceae</taxon>
        <taxon>Pseudonocardia</taxon>
    </lineage>
</organism>
<dbReference type="OrthoDB" id="9792173at2"/>
<dbReference type="InterPro" id="IPR029068">
    <property type="entry name" value="Glyas_Bleomycin-R_OHBP_Dase"/>
</dbReference>
<evidence type="ECO:0000256" key="1">
    <source>
        <dbReference type="SAM" id="MobiDB-lite"/>
    </source>
</evidence>
<evidence type="ECO:0000313" key="3">
    <source>
        <dbReference type="Proteomes" id="UP000198967"/>
    </source>
</evidence>
<dbReference type="STRING" id="366584.SAMN05216377_11129"/>
<dbReference type="SUPFAM" id="SSF54593">
    <property type="entry name" value="Glyoxalase/Bleomycin resistance protein/Dihydroxybiphenyl dioxygenase"/>
    <property type="match status" value="1"/>
</dbReference>
<dbReference type="Proteomes" id="UP000198967">
    <property type="component" value="Unassembled WGS sequence"/>
</dbReference>
<feature type="region of interest" description="Disordered" evidence="1">
    <location>
        <begin position="162"/>
        <end position="183"/>
    </location>
</feature>
<proteinExistence type="predicted"/>
<keyword evidence="2" id="KW-0560">Oxidoreductase</keyword>
<reference evidence="2 3" key="1">
    <citation type="submission" date="2016-10" db="EMBL/GenBank/DDBJ databases">
        <authorList>
            <person name="de Groot N.N."/>
        </authorList>
    </citation>
    <scope>NUCLEOTIDE SEQUENCE [LARGE SCALE GENOMIC DNA]</scope>
    <source>
        <strain evidence="2 3">CGMCC 4.3143</strain>
    </source>
</reference>
<gene>
    <name evidence="2" type="ORF">SAMN05216377_11129</name>
</gene>
<name>A0A1G7TGX8_PSEOR</name>
<accession>A0A1G7TGX8</accession>
<dbReference type="Pfam" id="PF13669">
    <property type="entry name" value="Glyoxalase_4"/>
    <property type="match status" value="1"/>
</dbReference>
<dbReference type="Gene3D" id="3.10.180.10">
    <property type="entry name" value="2,3-Dihydroxybiphenyl 1,2-Dioxygenase, domain 1"/>
    <property type="match status" value="1"/>
</dbReference>